<sequence>MRHRRPLGGLCGVLLVLVSVLAAGAESGTRTVTDSKGRVTISVPVDWDVYSLGANVLAGKMKKDVPEDLFSMIVAMAPRGPEHLPALTVVTIKLPGEVSGKALASAALGAVPTKKMSDLGYHVVQEGSTKIAGHQAYFMYATKTLAASDMLVTAGHLPPGQSVYLVFTLFGEGGMGIFATGYTVNNPARVRTDFATISRILETVRFTAKPSALAPLPGVGASSPALAPR</sequence>
<evidence type="ECO:0000313" key="2">
    <source>
        <dbReference type="EMBL" id="TMI93458.1"/>
    </source>
</evidence>
<comment type="caution">
    <text evidence="2">The sequence shown here is derived from an EMBL/GenBank/DDBJ whole genome shotgun (WGS) entry which is preliminary data.</text>
</comment>
<organism evidence="2 3">
    <name type="scientific">Candidatus Segetimicrobium genomatis</name>
    <dbReference type="NCBI Taxonomy" id="2569760"/>
    <lineage>
        <taxon>Bacteria</taxon>
        <taxon>Bacillati</taxon>
        <taxon>Candidatus Sysuimicrobiota</taxon>
        <taxon>Candidatus Sysuimicrobiia</taxon>
        <taxon>Candidatus Sysuimicrobiales</taxon>
        <taxon>Candidatus Segetimicrobiaceae</taxon>
        <taxon>Candidatus Segetimicrobium</taxon>
    </lineage>
</organism>
<reference evidence="2 3" key="1">
    <citation type="journal article" date="2019" name="Nat. Microbiol.">
        <title>Mediterranean grassland soil C-N compound turnover is dependent on rainfall and depth, and is mediated by genomically divergent microorganisms.</title>
        <authorList>
            <person name="Diamond S."/>
            <person name="Andeer P.F."/>
            <person name="Li Z."/>
            <person name="Crits-Christoph A."/>
            <person name="Burstein D."/>
            <person name="Anantharaman K."/>
            <person name="Lane K.R."/>
            <person name="Thomas B.C."/>
            <person name="Pan C."/>
            <person name="Northen T.R."/>
            <person name="Banfield J.F."/>
        </authorList>
    </citation>
    <scope>NUCLEOTIDE SEQUENCE [LARGE SCALE GENOMIC DNA]</scope>
    <source>
        <strain evidence="2">NP_3</strain>
    </source>
</reference>
<dbReference type="Proteomes" id="UP000318509">
    <property type="component" value="Unassembled WGS sequence"/>
</dbReference>
<feature type="chain" id="PRO_5021745175" description="DUF1795 domain-containing protein" evidence="1">
    <location>
        <begin position="23"/>
        <end position="229"/>
    </location>
</feature>
<accession>A0A537KCF0</accession>
<dbReference type="EMBL" id="VBAK01000025">
    <property type="protein sequence ID" value="TMI93458.1"/>
    <property type="molecule type" value="Genomic_DNA"/>
</dbReference>
<proteinExistence type="predicted"/>
<evidence type="ECO:0000313" key="3">
    <source>
        <dbReference type="Proteomes" id="UP000318509"/>
    </source>
</evidence>
<name>A0A537KCF0_9BACT</name>
<feature type="signal peptide" evidence="1">
    <location>
        <begin position="1"/>
        <end position="22"/>
    </location>
</feature>
<evidence type="ECO:0008006" key="4">
    <source>
        <dbReference type="Google" id="ProtNLM"/>
    </source>
</evidence>
<evidence type="ECO:0000256" key="1">
    <source>
        <dbReference type="SAM" id="SignalP"/>
    </source>
</evidence>
<dbReference type="AlphaFoldDB" id="A0A537KCF0"/>
<keyword evidence="1" id="KW-0732">Signal</keyword>
<gene>
    <name evidence="2" type="ORF">E6H00_01245</name>
</gene>
<protein>
    <recommendedName>
        <fullName evidence="4">DUF1795 domain-containing protein</fullName>
    </recommendedName>
</protein>